<feature type="transmembrane region" description="Helical" evidence="1">
    <location>
        <begin position="170"/>
        <end position="189"/>
    </location>
</feature>
<evidence type="ECO:0000313" key="3">
    <source>
        <dbReference type="Proteomes" id="UP000267250"/>
    </source>
</evidence>
<dbReference type="AlphaFoldDB" id="A0A3S9SVG5"/>
<name>A0A3S9SVG5_9FIRM</name>
<reference evidence="2 3" key="1">
    <citation type="submission" date="2016-07" db="EMBL/GenBank/DDBJ databases">
        <title>Genome and transcriptome analysis of iron-reducing fermentative bacteria Anoxybacter fermentans.</title>
        <authorList>
            <person name="Zeng X."/>
            <person name="Shao Z."/>
        </authorList>
    </citation>
    <scope>NUCLEOTIDE SEQUENCE [LARGE SCALE GENOMIC DNA]</scope>
    <source>
        <strain evidence="2 3">DY22613</strain>
    </source>
</reference>
<protein>
    <recommendedName>
        <fullName evidence="4">DUF624 domain-containing protein</fullName>
    </recommendedName>
</protein>
<feature type="transmembrane region" description="Helical" evidence="1">
    <location>
        <begin position="90"/>
        <end position="117"/>
    </location>
</feature>
<keyword evidence="1" id="KW-1133">Transmembrane helix</keyword>
<gene>
    <name evidence="2" type="ORF">BBF96_01800</name>
</gene>
<dbReference type="OrthoDB" id="2111908at2"/>
<sequence>MTVWQIIKKSFKDFYDHIFLLGGVSLIWFIIVGPLVYVGLAGFFLKMPFPVIMNLIFVGPLTLGVFYLTNQLIKYKDSGLKDFFQGFAKFFFRGMFAYWMSLLTMVILLVDLTFFINFGNRFMQYLSGIWIYLIIFFMMSQFYFWSLLVEMEDGLLKIYKRSLLLTLDNILYSLGLFLIFILLVAVGVITAGVGLAVTFIGFLGILANNATYNLLIKYGIRKEFSTPYNIA</sequence>
<keyword evidence="1" id="KW-0472">Membrane</keyword>
<dbReference type="KEGG" id="aft:BBF96_01800"/>
<dbReference type="EMBL" id="CP016379">
    <property type="protein sequence ID" value="AZR72240.1"/>
    <property type="molecule type" value="Genomic_DNA"/>
</dbReference>
<keyword evidence="1" id="KW-0812">Transmembrane</keyword>
<evidence type="ECO:0008006" key="4">
    <source>
        <dbReference type="Google" id="ProtNLM"/>
    </source>
</evidence>
<feature type="transmembrane region" description="Helical" evidence="1">
    <location>
        <begin position="51"/>
        <end position="69"/>
    </location>
</feature>
<feature type="transmembrane region" description="Helical" evidence="1">
    <location>
        <begin position="129"/>
        <end position="149"/>
    </location>
</feature>
<organism evidence="2 3">
    <name type="scientific">Anoxybacter fermentans</name>
    <dbReference type="NCBI Taxonomy" id="1323375"/>
    <lineage>
        <taxon>Bacteria</taxon>
        <taxon>Bacillati</taxon>
        <taxon>Bacillota</taxon>
        <taxon>Clostridia</taxon>
        <taxon>Halanaerobiales</taxon>
        <taxon>Anoxybacter</taxon>
    </lineage>
</organism>
<proteinExistence type="predicted"/>
<dbReference type="Proteomes" id="UP000267250">
    <property type="component" value="Chromosome"/>
</dbReference>
<accession>A0A3S9SVG5</accession>
<feature type="transmembrane region" description="Helical" evidence="1">
    <location>
        <begin position="18"/>
        <end position="45"/>
    </location>
</feature>
<evidence type="ECO:0000313" key="2">
    <source>
        <dbReference type="EMBL" id="AZR72240.1"/>
    </source>
</evidence>
<keyword evidence="3" id="KW-1185">Reference proteome</keyword>
<feature type="transmembrane region" description="Helical" evidence="1">
    <location>
        <begin position="195"/>
        <end position="215"/>
    </location>
</feature>
<evidence type="ECO:0000256" key="1">
    <source>
        <dbReference type="SAM" id="Phobius"/>
    </source>
</evidence>